<evidence type="ECO:0008006" key="4">
    <source>
        <dbReference type="Google" id="ProtNLM"/>
    </source>
</evidence>
<evidence type="ECO:0000313" key="3">
    <source>
        <dbReference type="EMBL" id="GAH02411.1"/>
    </source>
</evidence>
<gene>
    <name evidence="3" type="ORF">S01H4_41859</name>
</gene>
<dbReference type="PANTHER" id="PTHR45697">
    <property type="entry name" value="ADP-RIBOSYLATION FACTOR-LIKE PROTEIN 2-RELATED"/>
    <property type="match status" value="1"/>
</dbReference>
<accession>X1C2V6</accession>
<dbReference type="EMBL" id="BART01022923">
    <property type="protein sequence ID" value="GAH02411.1"/>
    <property type="molecule type" value="Genomic_DNA"/>
</dbReference>
<dbReference type="InterPro" id="IPR027417">
    <property type="entry name" value="P-loop_NTPase"/>
</dbReference>
<feature type="non-terminal residue" evidence="3">
    <location>
        <position position="106"/>
    </location>
</feature>
<dbReference type="GO" id="GO:0005525">
    <property type="term" value="F:GTP binding"/>
    <property type="evidence" value="ECO:0007669"/>
    <property type="project" value="UniProtKB-KW"/>
</dbReference>
<name>X1C2V6_9ZZZZ</name>
<keyword evidence="1" id="KW-0547">Nucleotide-binding</keyword>
<evidence type="ECO:0000256" key="2">
    <source>
        <dbReference type="ARBA" id="ARBA00023134"/>
    </source>
</evidence>
<dbReference type="AlphaFoldDB" id="X1C2V6"/>
<dbReference type="Gene3D" id="3.40.50.300">
    <property type="entry name" value="P-loop containing nucleotide triphosphate hydrolases"/>
    <property type="match status" value="1"/>
</dbReference>
<dbReference type="InterPro" id="IPR006689">
    <property type="entry name" value="Small_GTPase_ARF/SAR"/>
</dbReference>
<dbReference type="GO" id="GO:0003924">
    <property type="term" value="F:GTPase activity"/>
    <property type="evidence" value="ECO:0007669"/>
    <property type="project" value="InterPro"/>
</dbReference>
<evidence type="ECO:0000256" key="1">
    <source>
        <dbReference type="ARBA" id="ARBA00022741"/>
    </source>
</evidence>
<dbReference type="Pfam" id="PF00025">
    <property type="entry name" value="Arf"/>
    <property type="match status" value="1"/>
</dbReference>
<dbReference type="SUPFAM" id="SSF52540">
    <property type="entry name" value="P-loop containing nucleoside triphosphate hydrolases"/>
    <property type="match status" value="1"/>
</dbReference>
<reference evidence="3" key="1">
    <citation type="journal article" date="2014" name="Front. Microbiol.">
        <title>High frequency of phylogenetically diverse reductive dehalogenase-homologous genes in deep subseafloor sedimentary metagenomes.</title>
        <authorList>
            <person name="Kawai M."/>
            <person name="Futagami T."/>
            <person name="Toyoda A."/>
            <person name="Takaki Y."/>
            <person name="Nishi S."/>
            <person name="Hori S."/>
            <person name="Arai W."/>
            <person name="Tsubouchi T."/>
            <person name="Morono Y."/>
            <person name="Uchiyama I."/>
            <person name="Ito T."/>
            <person name="Fujiyama A."/>
            <person name="Inagaki F."/>
            <person name="Takami H."/>
        </authorList>
    </citation>
    <scope>NUCLEOTIDE SEQUENCE</scope>
    <source>
        <strain evidence="3">Expedition CK06-06</strain>
    </source>
</reference>
<sequence length="106" mass="12261">MQYLKSEELAKKILFTGLDFAGKSSIILALQKEFSKIAILKPTRGAERSVFTFLGYEFSTWDLGGQQAYRINYLRNPSKYFDKTEIAIYVIDIQDSARFDDAIRYL</sequence>
<dbReference type="InterPro" id="IPR044612">
    <property type="entry name" value="ARL2/3"/>
</dbReference>
<organism evidence="3">
    <name type="scientific">marine sediment metagenome</name>
    <dbReference type="NCBI Taxonomy" id="412755"/>
    <lineage>
        <taxon>unclassified sequences</taxon>
        <taxon>metagenomes</taxon>
        <taxon>ecological metagenomes</taxon>
    </lineage>
</organism>
<protein>
    <recommendedName>
        <fullName evidence="4">G domain-containing protein</fullName>
    </recommendedName>
</protein>
<keyword evidence="2" id="KW-0342">GTP-binding</keyword>
<proteinExistence type="predicted"/>
<comment type="caution">
    <text evidence="3">The sequence shown here is derived from an EMBL/GenBank/DDBJ whole genome shotgun (WGS) entry which is preliminary data.</text>
</comment>